<evidence type="ECO:0000313" key="3">
    <source>
        <dbReference type="Proteomes" id="UP000821866"/>
    </source>
</evidence>
<protein>
    <submittedName>
        <fullName evidence="2">Uncharacterized protein</fullName>
    </submittedName>
</protein>
<reference evidence="2" key="2">
    <citation type="submission" date="2021-09" db="EMBL/GenBank/DDBJ databases">
        <authorList>
            <person name="Jia N."/>
            <person name="Wang J."/>
            <person name="Shi W."/>
            <person name="Du L."/>
            <person name="Sun Y."/>
            <person name="Zhan W."/>
            <person name="Jiang J."/>
            <person name="Wang Q."/>
            <person name="Zhang B."/>
            <person name="Ji P."/>
            <person name="Sakyi L.B."/>
            <person name="Cui X."/>
            <person name="Yuan T."/>
            <person name="Jiang B."/>
            <person name="Yang W."/>
            <person name="Lam T.T.-Y."/>
            <person name="Chang Q."/>
            <person name="Ding S."/>
            <person name="Wang X."/>
            <person name="Zhu J."/>
            <person name="Ruan X."/>
            <person name="Zhao L."/>
            <person name="Wei J."/>
            <person name="Que T."/>
            <person name="Du C."/>
            <person name="Cheng J."/>
            <person name="Dai P."/>
            <person name="Han X."/>
            <person name="Huang E."/>
            <person name="Gao Y."/>
            <person name="Liu J."/>
            <person name="Shao H."/>
            <person name="Ye R."/>
            <person name="Li L."/>
            <person name="Wei W."/>
            <person name="Wang X."/>
            <person name="Wang C."/>
            <person name="Huo Q."/>
            <person name="Li W."/>
            <person name="Guo W."/>
            <person name="Chen H."/>
            <person name="Chen S."/>
            <person name="Zhou L."/>
            <person name="Zhou L."/>
            <person name="Ni X."/>
            <person name="Tian J."/>
            <person name="Zhou Y."/>
            <person name="Sheng Y."/>
            <person name="Liu T."/>
            <person name="Pan Y."/>
            <person name="Xia L."/>
            <person name="Li J."/>
            <person name="Zhao F."/>
            <person name="Cao W."/>
        </authorList>
    </citation>
    <scope>NUCLEOTIDE SEQUENCE</scope>
    <source>
        <strain evidence="2">Rmic-2018</strain>
        <tissue evidence="2">Larvae</tissue>
    </source>
</reference>
<evidence type="ECO:0000256" key="1">
    <source>
        <dbReference type="SAM" id="MobiDB-lite"/>
    </source>
</evidence>
<dbReference type="Proteomes" id="UP000821866">
    <property type="component" value="Chromosome 6"/>
</dbReference>
<organism evidence="2 3">
    <name type="scientific">Rhipicephalus microplus</name>
    <name type="common">Cattle tick</name>
    <name type="synonym">Boophilus microplus</name>
    <dbReference type="NCBI Taxonomy" id="6941"/>
    <lineage>
        <taxon>Eukaryota</taxon>
        <taxon>Metazoa</taxon>
        <taxon>Ecdysozoa</taxon>
        <taxon>Arthropoda</taxon>
        <taxon>Chelicerata</taxon>
        <taxon>Arachnida</taxon>
        <taxon>Acari</taxon>
        <taxon>Parasitiformes</taxon>
        <taxon>Ixodida</taxon>
        <taxon>Ixodoidea</taxon>
        <taxon>Ixodidae</taxon>
        <taxon>Rhipicephalinae</taxon>
        <taxon>Rhipicephalus</taxon>
        <taxon>Boophilus</taxon>
    </lineage>
</organism>
<reference evidence="2" key="1">
    <citation type="journal article" date="2020" name="Cell">
        <title>Large-Scale Comparative Analyses of Tick Genomes Elucidate Their Genetic Diversity and Vector Capacities.</title>
        <authorList>
            <consortium name="Tick Genome and Microbiome Consortium (TIGMIC)"/>
            <person name="Jia N."/>
            <person name="Wang J."/>
            <person name="Shi W."/>
            <person name="Du L."/>
            <person name="Sun Y."/>
            <person name="Zhan W."/>
            <person name="Jiang J.F."/>
            <person name="Wang Q."/>
            <person name="Zhang B."/>
            <person name="Ji P."/>
            <person name="Bell-Sakyi L."/>
            <person name="Cui X.M."/>
            <person name="Yuan T.T."/>
            <person name="Jiang B.G."/>
            <person name="Yang W.F."/>
            <person name="Lam T.T."/>
            <person name="Chang Q.C."/>
            <person name="Ding S.J."/>
            <person name="Wang X.J."/>
            <person name="Zhu J.G."/>
            <person name="Ruan X.D."/>
            <person name="Zhao L."/>
            <person name="Wei J.T."/>
            <person name="Ye R.Z."/>
            <person name="Que T.C."/>
            <person name="Du C.H."/>
            <person name="Zhou Y.H."/>
            <person name="Cheng J.X."/>
            <person name="Dai P.F."/>
            <person name="Guo W.B."/>
            <person name="Han X.H."/>
            <person name="Huang E.J."/>
            <person name="Li L.F."/>
            <person name="Wei W."/>
            <person name="Gao Y.C."/>
            <person name="Liu J.Z."/>
            <person name="Shao H.Z."/>
            <person name="Wang X."/>
            <person name="Wang C.C."/>
            <person name="Yang T.C."/>
            <person name="Huo Q.B."/>
            <person name="Li W."/>
            <person name="Chen H.Y."/>
            <person name="Chen S.E."/>
            <person name="Zhou L.G."/>
            <person name="Ni X.B."/>
            <person name="Tian J.H."/>
            <person name="Sheng Y."/>
            <person name="Liu T."/>
            <person name="Pan Y.S."/>
            <person name="Xia L.Y."/>
            <person name="Li J."/>
            <person name="Zhao F."/>
            <person name="Cao W.C."/>
        </authorList>
    </citation>
    <scope>NUCLEOTIDE SEQUENCE</scope>
    <source>
        <strain evidence="2">Rmic-2018</strain>
    </source>
</reference>
<proteinExistence type="predicted"/>
<feature type="region of interest" description="Disordered" evidence="1">
    <location>
        <begin position="51"/>
        <end position="87"/>
    </location>
</feature>
<dbReference type="AlphaFoldDB" id="A0A9J6DNV9"/>
<gene>
    <name evidence="2" type="ORF">HPB51_016479</name>
</gene>
<evidence type="ECO:0000313" key="2">
    <source>
        <dbReference type="EMBL" id="KAH8023740.1"/>
    </source>
</evidence>
<keyword evidence="3" id="KW-1185">Reference proteome</keyword>
<feature type="compositionally biased region" description="Polar residues" evidence="1">
    <location>
        <begin position="67"/>
        <end position="82"/>
    </location>
</feature>
<accession>A0A9J6DNV9</accession>
<dbReference type="EMBL" id="JABSTU010000008">
    <property type="protein sequence ID" value="KAH8023740.1"/>
    <property type="molecule type" value="Genomic_DNA"/>
</dbReference>
<sequence length="245" mass="27070">MSTTTQRDYDPAFMACTQIDVQQDVAIEHEPTNVEDEGLFQLVTLRRKAAQQKMMSKPTAGNPCGPISNSSARTSQPKSNPNKWRPCDTPKVSAYDILVLLKPRKTLHLKTAFQTGDLGAAIAQYVGGEAAAILNIWPVWTQNVIVCGTQHVVAANKLARDWNLNVGSGFVPLRSHLTFNSEKCRGVITVRADKTTTSLKGKVVWCEGELVFLRKLGTSNVAVLTFVGRRVPRYVCHNFECTLVR</sequence>
<name>A0A9J6DNV9_RHIMP</name>
<comment type="caution">
    <text evidence="2">The sequence shown here is derived from an EMBL/GenBank/DDBJ whole genome shotgun (WGS) entry which is preliminary data.</text>
</comment>